<protein>
    <recommendedName>
        <fullName evidence="4">ABM domain-containing protein</fullName>
    </recommendedName>
</protein>
<keyword evidence="3" id="KW-0560">Oxidoreductase</keyword>
<dbReference type="InterPro" id="IPR020471">
    <property type="entry name" value="AKR"/>
</dbReference>
<dbReference type="SUPFAM" id="SSF51430">
    <property type="entry name" value="NAD(P)-linked oxidoreductase"/>
    <property type="match status" value="1"/>
</dbReference>
<dbReference type="InterPro" id="IPR018170">
    <property type="entry name" value="Aldo/ket_reductase_CS"/>
</dbReference>
<sequence length="458" mass="50257">VHVHVKPGTGEDVIGMQCNRFGGSLGGRAFWCRAVIRDKAFREASVANAAASIREPGNLRFDVVQEREDPTRFILVEVYSSAGAAAAHKETQHYLKWRECVADMMAEPRKVVQGVKYNSLAGEEPWRWSVSPSLSGKALPSSPIAAAAPMLPLLDGRSIPSIGFGCYKVGVVPGSAAGAAAAAKPAPAMQVIADAIAAGYRCFDSAQFYENEDLVGRALSASGMPRSELYIMSKVWTNKIFEGAAAVRAQCLKTIQDLGCEYLDLYMVHWPVPGKHVEAYKEMVALQSEGLVRSLGVSNYTVEDLADLQAAGLPLPTVNQIEINPFLYRKRTIAHFEGLGIRMQAYRALCNFGKTASMENEIVLSLAAKHGRSASQVLGRWCIQKGFQHIPKSERRERMDENARVFDFALDSEDMNRLEGLTTEKNLETFKSTYLKCVLRDTPLEGSMEGVKTEITLE</sequence>
<evidence type="ECO:0000313" key="6">
    <source>
        <dbReference type="Proteomes" id="UP000626109"/>
    </source>
</evidence>
<comment type="similarity">
    <text evidence="1">Belongs to the aldo/keto reductase family.</text>
</comment>
<dbReference type="InterPro" id="IPR036812">
    <property type="entry name" value="NAD(P)_OxRdtase_dom_sf"/>
</dbReference>
<dbReference type="EMBL" id="CAJNNW010035615">
    <property type="protein sequence ID" value="CAE8728868.1"/>
    <property type="molecule type" value="Genomic_DNA"/>
</dbReference>
<gene>
    <name evidence="5" type="ORF">PGLA2088_LOCUS45256</name>
</gene>
<dbReference type="Pfam" id="PF03992">
    <property type="entry name" value="ABM"/>
    <property type="match status" value="1"/>
</dbReference>
<dbReference type="PRINTS" id="PR00069">
    <property type="entry name" value="ALDKETRDTASE"/>
</dbReference>
<dbReference type="InterPro" id="IPR023210">
    <property type="entry name" value="NADP_OxRdtase_dom"/>
</dbReference>
<evidence type="ECO:0000256" key="1">
    <source>
        <dbReference type="ARBA" id="ARBA00007905"/>
    </source>
</evidence>
<dbReference type="InterPro" id="IPR007138">
    <property type="entry name" value="ABM_dom"/>
</dbReference>
<proteinExistence type="inferred from homology"/>
<dbReference type="SUPFAM" id="SSF54909">
    <property type="entry name" value="Dimeric alpha+beta barrel"/>
    <property type="match status" value="1"/>
</dbReference>
<dbReference type="PANTHER" id="PTHR43827:SF3">
    <property type="entry name" value="NADP-DEPENDENT OXIDOREDUCTASE DOMAIN-CONTAINING PROTEIN"/>
    <property type="match status" value="1"/>
</dbReference>
<dbReference type="GO" id="GO:0016616">
    <property type="term" value="F:oxidoreductase activity, acting on the CH-OH group of donors, NAD or NADP as acceptor"/>
    <property type="evidence" value="ECO:0007669"/>
    <property type="project" value="UniProtKB-ARBA"/>
</dbReference>
<reference evidence="5" key="1">
    <citation type="submission" date="2021-02" db="EMBL/GenBank/DDBJ databases">
        <authorList>
            <person name="Dougan E. K."/>
            <person name="Rhodes N."/>
            <person name="Thang M."/>
            <person name="Chan C."/>
        </authorList>
    </citation>
    <scope>NUCLEOTIDE SEQUENCE</scope>
</reference>
<evidence type="ECO:0000256" key="3">
    <source>
        <dbReference type="ARBA" id="ARBA00023002"/>
    </source>
</evidence>
<dbReference type="InterPro" id="IPR011008">
    <property type="entry name" value="Dimeric_a/b-barrel"/>
</dbReference>
<dbReference type="PROSITE" id="PS00062">
    <property type="entry name" value="ALDOKETO_REDUCTASE_2"/>
    <property type="match status" value="1"/>
</dbReference>
<dbReference type="PANTHER" id="PTHR43827">
    <property type="entry name" value="2,5-DIKETO-D-GLUCONIC ACID REDUCTASE"/>
    <property type="match status" value="1"/>
</dbReference>
<dbReference type="PROSITE" id="PS51725">
    <property type="entry name" value="ABM"/>
    <property type="match status" value="1"/>
</dbReference>
<evidence type="ECO:0000259" key="4">
    <source>
        <dbReference type="PROSITE" id="PS51725"/>
    </source>
</evidence>
<evidence type="ECO:0000256" key="2">
    <source>
        <dbReference type="ARBA" id="ARBA00022857"/>
    </source>
</evidence>
<dbReference type="Proteomes" id="UP000626109">
    <property type="component" value="Unassembled WGS sequence"/>
</dbReference>
<name>A0A813LJI6_POLGL</name>
<dbReference type="Gene3D" id="3.30.70.100">
    <property type="match status" value="1"/>
</dbReference>
<dbReference type="AlphaFoldDB" id="A0A813LJI6"/>
<dbReference type="Pfam" id="PF00248">
    <property type="entry name" value="Aldo_ket_red"/>
    <property type="match status" value="1"/>
</dbReference>
<evidence type="ECO:0000313" key="5">
    <source>
        <dbReference type="EMBL" id="CAE8728868.1"/>
    </source>
</evidence>
<dbReference type="CDD" id="cd19071">
    <property type="entry name" value="AKR_AKR1-5-like"/>
    <property type="match status" value="1"/>
</dbReference>
<dbReference type="Gene3D" id="3.20.20.100">
    <property type="entry name" value="NADP-dependent oxidoreductase domain"/>
    <property type="match status" value="1"/>
</dbReference>
<comment type="caution">
    <text evidence="5">The sequence shown here is derived from an EMBL/GenBank/DDBJ whole genome shotgun (WGS) entry which is preliminary data.</text>
</comment>
<feature type="domain" description="ABM" evidence="4">
    <location>
        <begin position="24"/>
        <end position="113"/>
    </location>
</feature>
<accession>A0A813LJI6</accession>
<feature type="non-terminal residue" evidence="5">
    <location>
        <position position="1"/>
    </location>
</feature>
<keyword evidence="2" id="KW-0521">NADP</keyword>
<organism evidence="5 6">
    <name type="scientific">Polarella glacialis</name>
    <name type="common">Dinoflagellate</name>
    <dbReference type="NCBI Taxonomy" id="89957"/>
    <lineage>
        <taxon>Eukaryota</taxon>
        <taxon>Sar</taxon>
        <taxon>Alveolata</taxon>
        <taxon>Dinophyceae</taxon>
        <taxon>Suessiales</taxon>
        <taxon>Suessiaceae</taxon>
        <taxon>Polarella</taxon>
    </lineage>
</organism>